<feature type="transmembrane region" description="Helical" evidence="1">
    <location>
        <begin position="299"/>
        <end position="318"/>
    </location>
</feature>
<feature type="transmembrane region" description="Helical" evidence="1">
    <location>
        <begin position="354"/>
        <end position="374"/>
    </location>
</feature>
<keyword evidence="3" id="KW-1185">Reference proteome</keyword>
<dbReference type="EMBL" id="AZRA01000069">
    <property type="protein sequence ID" value="KDB51718.1"/>
    <property type="molecule type" value="Genomic_DNA"/>
</dbReference>
<gene>
    <name evidence="2" type="ORF">X805_26970</name>
</gene>
<feature type="transmembrane region" description="Helical" evidence="1">
    <location>
        <begin position="175"/>
        <end position="192"/>
    </location>
</feature>
<evidence type="ECO:0000256" key="1">
    <source>
        <dbReference type="SAM" id="Phobius"/>
    </source>
</evidence>
<feature type="transmembrane region" description="Helical" evidence="1">
    <location>
        <begin position="199"/>
        <end position="219"/>
    </location>
</feature>
<dbReference type="STRING" id="34103.SAMN05421778_1408"/>
<keyword evidence="1" id="KW-0472">Membrane</keyword>
<proteinExistence type="predicted"/>
<sequence length="388" mass="43446">MLLRCMPLQVLTILLFGVGAVIGALSEEGRVLKDFGVYVVKDLPEVVVFYAVLFAGLMGVTGLVQPLRVRFRVIRRPDRWCLAVAWGYVLTALALMAYNWFRLDVINLLQDNPGAIAFRFAEEGGAVLLYTTMLCIFIGAAYLLDHLKGAWARRLVIGALVLFAVGLLGMTRREMLLLLILWLVVHLSTAGLRWVKYALWGVFALTVGALYFSMLVRGIDMLEDPLSYFSSGEFEPFRYALLLGGEWLRNPVALSPWPYSFPMAGDQGLVSSVNGYFSGLMFGDVNALGYPTVTMFSTFLYFGFVGPLVFYAISVFFVKQVAYWLSISRGFYTSFLYAFVLLRLILFIRNGELFATLLDTLVLAFQALLFHALVCQDVLMSRDSVRSS</sequence>
<feature type="transmembrane region" description="Helical" evidence="1">
    <location>
        <begin position="330"/>
        <end position="348"/>
    </location>
</feature>
<keyword evidence="1" id="KW-1133">Transmembrane helix</keyword>
<evidence type="ECO:0000313" key="3">
    <source>
        <dbReference type="Proteomes" id="UP000026714"/>
    </source>
</evidence>
<name>A0A059KKS8_9BURK</name>
<feature type="transmembrane region" description="Helical" evidence="1">
    <location>
        <begin position="47"/>
        <end position="68"/>
    </location>
</feature>
<comment type="caution">
    <text evidence="2">The sequence shown here is derived from an EMBL/GenBank/DDBJ whole genome shotgun (WGS) entry which is preliminary data.</text>
</comment>
<feature type="transmembrane region" description="Helical" evidence="1">
    <location>
        <begin position="151"/>
        <end position="169"/>
    </location>
</feature>
<keyword evidence="1" id="KW-0812">Transmembrane</keyword>
<feature type="transmembrane region" description="Helical" evidence="1">
    <location>
        <begin position="80"/>
        <end position="101"/>
    </location>
</feature>
<dbReference type="Proteomes" id="UP000026714">
    <property type="component" value="Unassembled WGS sequence"/>
</dbReference>
<accession>A0A059KKS8</accession>
<protein>
    <submittedName>
        <fullName evidence="2">Uncharacterized protein</fullName>
    </submittedName>
</protein>
<feature type="transmembrane region" description="Helical" evidence="1">
    <location>
        <begin position="127"/>
        <end position="144"/>
    </location>
</feature>
<reference evidence="2 3" key="1">
    <citation type="journal article" date="2014" name="FEMS Microbiol. Ecol.">
        <title>Sphaerotilus natans encrusted with nanoball-shaped Fe(III) oxide minerals formed by nitrate-reducing mixotrophic Fe(II) oxidation.</title>
        <authorList>
            <person name="Park S."/>
            <person name="Kim D.H."/>
            <person name="Lee J.H."/>
            <person name="Hur H.G."/>
        </authorList>
    </citation>
    <scope>NUCLEOTIDE SEQUENCE [LARGE SCALE GENOMIC DNA]</scope>
    <source>
        <strain evidence="2 3">DSM 6575</strain>
    </source>
</reference>
<evidence type="ECO:0000313" key="2">
    <source>
        <dbReference type="EMBL" id="KDB51718.1"/>
    </source>
</evidence>
<dbReference type="AlphaFoldDB" id="A0A059KKS8"/>
<organism evidence="2 3">
    <name type="scientific">Sphaerotilus natans subsp. natans DSM 6575</name>
    <dbReference type="NCBI Taxonomy" id="1286631"/>
    <lineage>
        <taxon>Bacteria</taxon>
        <taxon>Pseudomonadati</taxon>
        <taxon>Pseudomonadota</taxon>
        <taxon>Betaproteobacteria</taxon>
        <taxon>Burkholderiales</taxon>
        <taxon>Sphaerotilaceae</taxon>
        <taxon>Sphaerotilus</taxon>
    </lineage>
</organism>